<feature type="transmembrane region" description="Helical" evidence="1">
    <location>
        <begin position="16"/>
        <end position="39"/>
    </location>
</feature>
<keyword evidence="1" id="KW-0812">Transmembrane</keyword>
<gene>
    <name evidence="2" type="ORF">DVH24_038549</name>
</gene>
<evidence type="ECO:0000313" key="3">
    <source>
        <dbReference type="Proteomes" id="UP000290289"/>
    </source>
</evidence>
<protein>
    <submittedName>
        <fullName evidence="2">Uncharacterized protein</fullName>
    </submittedName>
</protein>
<keyword evidence="1" id="KW-1133">Transmembrane helix</keyword>
<evidence type="ECO:0000313" key="2">
    <source>
        <dbReference type="EMBL" id="RXI04275.1"/>
    </source>
</evidence>
<evidence type="ECO:0000256" key="1">
    <source>
        <dbReference type="SAM" id="Phobius"/>
    </source>
</evidence>
<dbReference type="AlphaFoldDB" id="A0A498KEV5"/>
<proteinExistence type="predicted"/>
<accession>A0A498KEV5</accession>
<reference evidence="2 3" key="1">
    <citation type="submission" date="2018-10" db="EMBL/GenBank/DDBJ databases">
        <title>A high-quality apple genome assembly.</title>
        <authorList>
            <person name="Hu J."/>
        </authorList>
    </citation>
    <scope>NUCLEOTIDE SEQUENCE [LARGE SCALE GENOMIC DNA]</scope>
    <source>
        <strain evidence="3">cv. HFTH1</strain>
        <tissue evidence="2">Young leaf</tissue>
    </source>
</reference>
<organism evidence="2 3">
    <name type="scientific">Malus domestica</name>
    <name type="common">Apple</name>
    <name type="synonym">Pyrus malus</name>
    <dbReference type="NCBI Taxonomy" id="3750"/>
    <lineage>
        <taxon>Eukaryota</taxon>
        <taxon>Viridiplantae</taxon>
        <taxon>Streptophyta</taxon>
        <taxon>Embryophyta</taxon>
        <taxon>Tracheophyta</taxon>
        <taxon>Spermatophyta</taxon>
        <taxon>Magnoliopsida</taxon>
        <taxon>eudicotyledons</taxon>
        <taxon>Gunneridae</taxon>
        <taxon>Pentapetalae</taxon>
        <taxon>rosids</taxon>
        <taxon>fabids</taxon>
        <taxon>Rosales</taxon>
        <taxon>Rosaceae</taxon>
        <taxon>Amygdaloideae</taxon>
        <taxon>Maleae</taxon>
        <taxon>Malus</taxon>
    </lineage>
</organism>
<name>A0A498KEV5_MALDO</name>
<dbReference type="Proteomes" id="UP000290289">
    <property type="component" value="Chromosome 3"/>
</dbReference>
<sequence>MVCPRGPPPVLSPVPFPFLLFIFIFLLLLLLFCFFFFLFRLSLSALSAPSLLCTATSTRTNPLHLREEDHHHHHLVLLSLPLVFANPENRKGSPARFLYFPVRMKTNSGAGTPISGEEPATFEAISGQTTASWPACKVSISSSRRLLQLSFLFHPISLISGESDGFRGVFRSNHGELDVVTRTHPLHLREEDHHHHHLVLLSLPLVFANPENRKGSPARFLYFPVRMKTNSGAGTPISGEEPATFEAISGQTTASWPACKVSISSSRRLLQLSFLFHPISLISGESDGFRGVFRSNHGELDVV</sequence>
<dbReference type="EMBL" id="RDQH01000329">
    <property type="protein sequence ID" value="RXI04275.1"/>
    <property type="molecule type" value="Genomic_DNA"/>
</dbReference>
<keyword evidence="3" id="KW-1185">Reference proteome</keyword>
<keyword evidence="1" id="KW-0472">Membrane</keyword>
<comment type="caution">
    <text evidence="2">The sequence shown here is derived from an EMBL/GenBank/DDBJ whole genome shotgun (WGS) entry which is preliminary data.</text>
</comment>